<feature type="signal peptide" evidence="1">
    <location>
        <begin position="1"/>
        <end position="26"/>
    </location>
</feature>
<dbReference type="AlphaFoldDB" id="A0A562SY56"/>
<proteinExistence type="predicted"/>
<evidence type="ECO:0000313" key="3">
    <source>
        <dbReference type="Proteomes" id="UP000320593"/>
    </source>
</evidence>
<dbReference type="Proteomes" id="UP000320593">
    <property type="component" value="Unassembled WGS sequence"/>
</dbReference>
<gene>
    <name evidence="2" type="ORF">JM93_02780</name>
</gene>
<reference evidence="2 3" key="1">
    <citation type="submission" date="2019-07" db="EMBL/GenBank/DDBJ databases">
        <title>Genomic Encyclopedia of Archaeal and Bacterial Type Strains, Phase II (KMG-II): from individual species to whole genera.</title>
        <authorList>
            <person name="Goeker M."/>
        </authorList>
    </citation>
    <scope>NUCLEOTIDE SEQUENCE [LARGE SCALE GENOMIC DNA]</scope>
    <source>
        <strain evidence="2 3">ATCC BAA-252</strain>
    </source>
</reference>
<dbReference type="RefSeq" id="WP_145344243.1">
    <property type="nucleotide sequence ID" value="NZ_SMLY01000083.1"/>
</dbReference>
<feature type="chain" id="PRO_5021744460" evidence="1">
    <location>
        <begin position="27"/>
        <end position="75"/>
    </location>
</feature>
<name>A0A562SY56_9HYPH</name>
<protein>
    <submittedName>
        <fullName evidence="2">Uncharacterized protein</fullName>
    </submittedName>
</protein>
<accession>A0A562SY56</accession>
<dbReference type="EMBL" id="VLLF01000006">
    <property type="protein sequence ID" value="TWI86073.1"/>
    <property type="molecule type" value="Genomic_DNA"/>
</dbReference>
<keyword evidence="1" id="KW-0732">Signal</keyword>
<sequence length="75" mass="8042">MTAVRVFPLLVILSLAPALTGFEANAQFIGTAPPELGQSVELPETLTPADVDSLLARLTDAQIRDLLRSELARRA</sequence>
<keyword evidence="3" id="KW-1185">Reference proteome</keyword>
<evidence type="ECO:0000313" key="2">
    <source>
        <dbReference type="EMBL" id="TWI86073.1"/>
    </source>
</evidence>
<comment type="caution">
    <text evidence="2">The sequence shown here is derived from an EMBL/GenBank/DDBJ whole genome shotgun (WGS) entry which is preliminary data.</text>
</comment>
<evidence type="ECO:0000256" key="1">
    <source>
        <dbReference type="SAM" id="SignalP"/>
    </source>
</evidence>
<organism evidence="2 3">
    <name type="scientific">Roseibium hamelinense</name>
    <dbReference type="NCBI Taxonomy" id="150831"/>
    <lineage>
        <taxon>Bacteria</taxon>
        <taxon>Pseudomonadati</taxon>
        <taxon>Pseudomonadota</taxon>
        <taxon>Alphaproteobacteria</taxon>
        <taxon>Hyphomicrobiales</taxon>
        <taxon>Stappiaceae</taxon>
        <taxon>Roseibium</taxon>
    </lineage>
</organism>